<evidence type="ECO:0000256" key="1">
    <source>
        <dbReference type="ARBA" id="ARBA00022679"/>
    </source>
</evidence>
<name>A0A3J4PPQ7_SALER</name>
<accession>A0A3J4PPQ7</accession>
<dbReference type="PANTHER" id="PTHR46401">
    <property type="entry name" value="GLYCOSYLTRANSFERASE WBBK-RELATED"/>
    <property type="match status" value="1"/>
</dbReference>
<sequence length="356" mass="41105">MEKNKILQIVPFANKGGVESVANNLFINPPANSIIIYGYIKDSQITCPDKIFLKSFFSLFKYLNNTKVNVIHSHVFSLRWMIFIRLCSLFFKIKIITTLHSDFGIIDSKVSLLKKGRRLFFIKILHYFSKKALSDKWVAISDSVENLLVNILKIEEKRVIKIYNPVDNTNVDVNESSNRKYMVFVGRDSKEKNVKDLLYIWKTIQSKYAFISLALIGVDPDSESLGCYEDLKSERVLALGWLDNASKNIYLKDALIQVIPSYFEGFCLAAVEALEKNIPIITYDLPVFNYLKKQFNGVHIASSFERDKLLIESYTAINNILAGYETINNKKNISVYFSQNDFIDKHHKLYKELTNR</sequence>
<feature type="domain" description="Glycosyltransferase subfamily 4-like N-terminal" evidence="3">
    <location>
        <begin position="53"/>
        <end position="167"/>
    </location>
</feature>
<dbReference type="GO" id="GO:0009103">
    <property type="term" value="P:lipopolysaccharide biosynthetic process"/>
    <property type="evidence" value="ECO:0007669"/>
    <property type="project" value="TreeGrafter"/>
</dbReference>
<keyword evidence="1 4" id="KW-0808">Transferase</keyword>
<dbReference type="Proteomes" id="UP000839509">
    <property type="component" value="Unassembled WGS sequence"/>
</dbReference>
<gene>
    <name evidence="4" type="ORF">EEM01_21860</name>
</gene>
<feature type="domain" description="Glycosyl transferase family 1" evidence="2">
    <location>
        <begin position="173"/>
        <end position="303"/>
    </location>
</feature>
<comment type="caution">
    <text evidence="4">The sequence shown here is derived from an EMBL/GenBank/DDBJ whole genome shotgun (WGS) entry which is preliminary data.</text>
</comment>
<dbReference type="PANTHER" id="PTHR46401:SF2">
    <property type="entry name" value="GLYCOSYLTRANSFERASE WBBK-RELATED"/>
    <property type="match status" value="1"/>
</dbReference>
<dbReference type="InterPro" id="IPR028098">
    <property type="entry name" value="Glyco_trans_4-like_N"/>
</dbReference>
<dbReference type="Gene3D" id="3.40.50.2000">
    <property type="entry name" value="Glycogen Phosphorylase B"/>
    <property type="match status" value="2"/>
</dbReference>
<evidence type="ECO:0000313" key="4">
    <source>
        <dbReference type="EMBL" id="MFK58628.1"/>
    </source>
</evidence>
<dbReference type="GO" id="GO:0016757">
    <property type="term" value="F:glycosyltransferase activity"/>
    <property type="evidence" value="ECO:0007669"/>
    <property type="project" value="InterPro"/>
</dbReference>
<dbReference type="SUPFAM" id="SSF53756">
    <property type="entry name" value="UDP-Glycosyltransferase/glycogen phosphorylase"/>
    <property type="match status" value="1"/>
</dbReference>
<proteinExistence type="predicted"/>
<reference evidence="4" key="1">
    <citation type="submission" date="2018-11" db="EMBL/GenBank/DDBJ databases">
        <authorList>
            <consortium name="PulseNet: The National Subtyping Network for Foodborne Disease Surveillance"/>
            <person name="Tarr C.L."/>
            <person name="Trees E."/>
            <person name="Katz L.S."/>
            <person name="Carleton-Romer H.A."/>
            <person name="Stroika S."/>
            <person name="Kucerova Z."/>
            <person name="Roache K.F."/>
            <person name="Sabol A.L."/>
            <person name="Besser J."/>
            <person name="Gerner-Smidt P."/>
        </authorList>
    </citation>
    <scope>NUCLEOTIDE SEQUENCE [LARGE SCALE GENOMIC DNA]</scope>
    <source>
        <strain evidence="4">PNUSAS059842</strain>
    </source>
</reference>
<protein>
    <submittedName>
        <fullName evidence="4">Glycosyltransferase</fullName>
    </submittedName>
</protein>
<evidence type="ECO:0000259" key="2">
    <source>
        <dbReference type="Pfam" id="PF00534"/>
    </source>
</evidence>
<dbReference type="Pfam" id="PF13439">
    <property type="entry name" value="Glyco_transf_4"/>
    <property type="match status" value="1"/>
</dbReference>
<dbReference type="InterPro" id="IPR001296">
    <property type="entry name" value="Glyco_trans_1"/>
</dbReference>
<dbReference type="EMBL" id="RMTL01000036">
    <property type="protein sequence ID" value="MFK58628.1"/>
    <property type="molecule type" value="Genomic_DNA"/>
</dbReference>
<dbReference type="Pfam" id="PF00534">
    <property type="entry name" value="Glycos_transf_1"/>
    <property type="match status" value="1"/>
</dbReference>
<organism evidence="4">
    <name type="scientific">Salmonella enterica</name>
    <name type="common">Salmonella choleraesuis</name>
    <dbReference type="NCBI Taxonomy" id="28901"/>
    <lineage>
        <taxon>Bacteria</taxon>
        <taxon>Pseudomonadati</taxon>
        <taxon>Pseudomonadota</taxon>
        <taxon>Gammaproteobacteria</taxon>
        <taxon>Enterobacterales</taxon>
        <taxon>Enterobacteriaceae</taxon>
        <taxon>Salmonella</taxon>
    </lineage>
</organism>
<evidence type="ECO:0000259" key="3">
    <source>
        <dbReference type="Pfam" id="PF13439"/>
    </source>
</evidence>
<dbReference type="AlphaFoldDB" id="A0A3J4PPQ7"/>